<feature type="transmembrane region" description="Helical" evidence="1">
    <location>
        <begin position="199"/>
        <end position="222"/>
    </location>
</feature>
<feature type="transmembrane region" description="Helical" evidence="1">
    <location>
        <begin position="12"/>
        <end position="29"/>
    </location>
</feature>
<accession>A0A891GZC2</accession>
<evidence type="ECO:0000256" key="1">
    <source>
        <dbReference type="SAM" id="Phobius"/>
    </source>
</evidence>
<sequence>MMFLNSDLNSLMLILLTFILYLNIVLFYLDDFRLSQNKYLKFLQVLTPAWLIFFILLLLNNSIFVVDNAILHIDDKNVNNTISIGGSIEVTKDAAESLGRNIGTAGTIAGVSGAVAKVIGKSSMPPIQKAGVVLASASIAGAIHVATTTYNKIINNNISNLNANSPVDSSVSFTGNSLNFEGPNKLIADGLKDLSDLKLLLLSMNTLASASLVLVLILFIMISLKLYLNEDKIKFNNFLGNKVNAYLIKLIQYNKKTSTIWIFIIFAVLIISLSYECYFITGLYDNLDKFIYFHQNR</sequence>
<geneLocation type="mitochondrion" evidence="2"/>
<feature type="transmembrane region" description="Helical" evidence="1">
    <location>
        <begin position="260"/>
        <end position="284"/>
    </location>
</feature>
<keyword evidence="2" id="KW-0496">Mitochondrion</keyword>
<keyword evidence="1" id="KW-0812">Transmembrane</keyword>
<dbReference type="AlphaFoldDB" id="A0A891GZC2"/>
<proteinExistence type="predicted"/>
<dbReference type="GeneID" id="67267651"/>
<reference evidence="2" key="2">
    <citation type="submission" date="2021-01" db="EMBL/GenBank/DDBJ databases">
        <authorList>
            <person name="Sun H.-H."/>
            <person name="Zhang S."/>
            <person name="Zhang Y.-J."/>
        </authorList>
    </citation>
    <scope>NUCLEOTIDE SEQUENCE</scope>
    <source>
        <strain evidence="2">ARSEF1941</strain>
    </source>
</reference>
<gene>
    <name evidence="2" type="primary">orf297B</name>
</gene>
<evidence type="ECO:0000313" key="2">
    <source>
        <dbReference type="EMBL" id="QRK27496.1"/>
    </source>
</evidence>
<organism evidence="2">
    <name type="scientific">Metarhizium album</name>
    <dbReference type="NCBI Taxonomy" id="92629"/>
    <lineage>
        <taxon>Eukaryota</taxon>
        <taxon>Fungi</taxon>
        <taxon>Dikarya</taxon>
        <taxon>Ascomycota</taxon>
        <taxon>Pezizomycotina</taxon>
        <taxon>Sordariomycetes</taxon>
        <taxon>Hypocreomycetidae</taxon>
        <taxon>Hypocreales</taxon>
        <taxon>Clavicipitaceae</taxon>
        <taxon>Metarhizium</taxon>
    </lineage>
</organism>
<feature type="transmembrane region" description="Helical" evidence="1">
    <location>
        <begin position="49"/>
        <end position="66"/>
    </location>
</feature>
<reference evidence="2" key="1">
    <citation type="journal article" date="2021" name="Mitochondrial DNA Part B Resour">
        <title>Complete mitogenome of the entomopathogenic fungus Metarhizium album and phylogenetic analysis of Hypocreales.</title>
        <authorList>
            <person name="Sun H.H."/>
            <person name="Zhang Y.J."/>
            <person name="Zhang S."/>
        </authorList>
    </citation>
    <scope>NUCLEOTIDE SEQUENCE</scope>
    <source>
        <strain evidence="2">ARSEF1941</strain>
    </source>
</reference>
<protein>
    <submittedName>
        <fullName evidence="2">Uncharacterized protein</fullName>
    </submittedName>
</protein>
<dbReference type="RefSeq" id="YP_010164174.1">
    <property type="nucleotide sequence ID" value="NC_057480.1"/>
</dbReference>
<dbReference type="EMBL" id="MW448543">
    <property type="protein sequence ID" value="QRK27496.1"/>
    <property type="molecule type" value="Genomic_DNA"/>
</dbReference>
<name>A0A891GZC2_9HYPO</name>
<keyword evidence="1" id="KW-0472">Membrane</keyword>
<keyword evidence="1" id="KW-1133">Transmembrane helix</keyword>